<reference evidence="2" key="1">
    <citation type="submission" date="2023-06" db="EMBL/GenBank/DDBJ databases">
        <authorList>
            <consortium name="Lawrence Berkeley National Laboratory"/>
            <person name="Ahrendt S."/>
            <person name="Sahu N."/>
            <person name="Indic B."/>
            <person name="Wong-Bajracharya J."/>
            <person name="Merenyi Z."/>
            <person name="Ke H.-M."/>
            <person name="Monk M."/>
            <person name="Kocsube S."/>
            <person name="Drula E."/>
            <person name="Lipzen A."/>
            <person name="Balint B."/>
            <person name="Henrissat B."/>
            <person name="Andreopoulos B."/>
            <person name="Martin F.M."/>
            <person name="Harder C.B."/>
            <person name="Rigling D."/>
            <person name="Ford K.L."/>
            <person name="Foster G.D."/>
            <person name="Pangilinan J."/>
            <person name="Papanicolaou A."/>
            <person name="Barry K."/>
            <person name="LaButti K."/>
            <person name="Viragh M."/>
            <person name="Koriabine M."/>
            <person name="Yan M."/>
            <person name="Riley R."/>
            <person name="Champramary S."/>
            <person name="Plett K.L."/>
            <person name="Tsai I.J."/>
            <person name="Slot J."/>
            <person name="Sipos G."/>
            <person name="Plett J."/>
            <person name="Nagy L.G."/>
            <person name="Grigoriev I.V."/>
        </authorList>
    </citation>
    <scope>NUCLEOTIDE SEQUENCE</scope>
    <source>
        <strain evidence="2">ICMP 16352</strain>
    </source>
</reference>
<keyword evidence="1" id="KW-1133">Transmembrane helix</keyword>
<protein>
    <submittedName>
        <fullName evidence="2">Uncharacterized protein</fullName>
    </submittedName>
</protein>
<evidence type="ECO:0000256" key="1">
    <source>
        <dbReference type="SAM" id="Phobius"/>
    </source>
</evidence>
<gene>
    <name evidence="2" type="ORF">IW261DRAFT_1498520</name>
</gene>
<keyword evidence="1" id="KW-0472">Membrane</keyword>
<sequence length="161" mass="17490">MVTTRCVLVTSSSYSANSAYSGHITVSAHMFVLVMIAGGVLCAPAIAALANERADRTGAMMSVRLHVDGRSWLATSCTSGGTAGTTAGAWSAGTWMAVECWRKVRLQEVCAWREMITIIFPFWFRSLILRLCFDHDHAVKSDVNNGPTLMRLTKGLTTEDT</sequence>
<keyword evidence="3" id="KW-1185">Reference proteome</keyword>
<accession>A0AA39T9N9</accession>
<name>A0AA39T9N9_9AGAR</name>
<feature type="transmembrane region" description="Helical" evidence="1">
    <location>
        <begin position="28"/>
        <end position="50"/>
    </location>
</feature>
<organism evidence="2 3">
    <name type="scientific">Armillaria novae-zelandiae</name>
    <dbReference type="NCBI Taxonomy" id="153914"/>
    <lineage>
        <taxon>Eukaryota</taxon>
        <taxon>Fungi</taxon>
        <taxon>Dikarya</taxon>
        <taxon>Basidiomycota</taxon>
        <taxon>Agaricomycotina</taxon>
        <taxon>Agaricomycetes</taxon>
        <taxon>Agaricomycetidae</taxon>
        <taxon>Agaricales</taxon>
        <taxon>Marasmiineae</taxon>
        <taxon>Physalacriaceae</taxon>
        <taxon>Armillaria</taxon>
    </lineage>
</organism>
<dbReference type="Proteomes" id="UP001175227">
    <property type="component" value="Unassembled WGS sequence"/>
</dbReference>
<comment type="caution">
    <text evidence="2">The sequence shown here is derived from an EMBL/GenBank/DDBJ whole genome shotgun (WGS) entry which is preliminary data.</text>
</comment>
<evidence type="ECO:0000313" key="2">
    <source>
        <dbReference type="EMBL" id="KAK0474356.1"/>
    </source>
</evidence>
<dbReference type="AlphaFoldDB" id="A0AA39T9N9"/>
<evidence type="ECO:0000313" key="3">
    <source>
        <dbReference type="Proteomes" id="UP001175227"/>
    </source>
</evidence>
<keyword evidence="1" id="KW-0812">Transmembrane</keyword>
<dbReference type="EMBL" id="JAUEPR010000027">
    <property type="protein sequence ID" value="KAK0474356.1"/>
    <property type="molecule type" value="Genomic_DNA"/>
</dbReference>
<proteinExistence type="predicted"/>